<name>A0A1I8AJL4_9BILA</name>
<keyword evidence="1" id="KW-0472">Membrane</keyword>
<evidence type="ECO:0000256" key="1">
    <source>
        <dbReference type="SAM" id="Phobius"/>
    </source>
</evidence>
<feature type="transmembrane region" description="Helical" evidence="1">
    <location>
        <begin position="163"/>
        <end position="185"/>
    </location>
</feature>
<sequence>MQRNIHLRRTYSLPKAVITLLESEYNCTKVMYRLERSNPYVMAKESYSFSGGCSFFPELDEQTEAFAFELYRNTSQGLAPTEKDFWEDENAAENYCKWLVQKLTDPEWMEAELYRNTSRGLAPMEKDFWEDKNAAENYCEWLVEKLTDPEWMEAESNHHFTSTFLTCILIITGSTLVATVVGFILGKRKPHEKWSTVAYHVFNVRGMFK</sequence>
<reference evidence="3" key="1">
    <citation type="submission" date="2016-11" db="UniProtKB">
        <authorList>
            <consortium name="WormBaseParasite"/>
        </authorList>
    </citation>
    <scope>IDENTIFICATION</scope>
</reference>
<proteinExistence type="predicted"/>
<evidence type="ECO:0000313" key="2">
    <source>
        <dbReference type="Proteomes" id="UP000095287"/>
    </source>
</evidence>
<accession>A0A1I8AJL4</accession>
<dbReference type="Proteomes" id="UP000095287">
    <property type="component" value="Unplaced"/>
</dbReference>
<evidence type="ECO:0000313" key="3">
    <source>
        <dbReference type="WBParaSite" id="L893_g6272.t1"/>
    </source>
</evidence>
<keyword evidence="2" id="KW-1185">Reference proteome</keyword>
<dbReference type="AlphaFoldDB" id="A0A1I8AJL4"/>
<protein>
    <submittedName>
        <fullName evidence="3">CX domain-containing protein</fullName>
    </submittedName>
</protein>
<organism evidence="2 3">
    <name type="scientific">Steinernema glaseri</name>
    <dbReference type="NCBI Taxonomy" id="37863"/>
    <lineage>
        <taxon>Eukaryota</taxon>
        <taxon>Metazoa</taxon>
        <taxon>Ecdysozoa</taxon>
        <taxon>Nematoda</taxon>
        <taxon>Chromadorea</taxon>
        <taxon>Rhabditida</taxon>
        <taxon>Tylenchina</taxon>
        <taxon>Panagrolaimomorpha</taxon>
        <taxon>Strongyloidoidea</taxon>
        <taxon>Steinernematidae</taxon>
        <taxon>Steinernema</taxon>
    </lineage>
</organism>
<keyword evidence="1" id="KW-0812">Transmembrane</keyword>
<keyword evidence="1" id="KW-1133">Transmembrane helix</keyword>
<dbReference type="WBParaSite" id="L893_g6272.t1">
    <property type="protein sequence ID" value="L893_g6272.t1"/>
    <property type="gene ID" value="L893_g6272"/>
</dbReference>